<sequence>MVNMKKKKRWPRDEVLYNEIQDSEFLNFFEFVRFLANKVCKNKKMKSIIQCLLIWRKFPNLSVRRARGFLLLLKKFGIINSNIPCFKTLSNYNENNSLQIILDKLIEESSKPLSVIEHDFATDMTGIKTTLFTSWFSIRAKKETRRRDHVRDHITAGLKSMIVPAVDIRMNEGEDNIIMREHVDKINENFIINDWSGDTKYWSKKNCEKVDDVGGIPYFKGKVGKTAWNGKMGGSLPWKKMNEESKEHPRRFKRHYRFRVKAECTIHSKKAIHGDRVYSKLTSARQNEETLRWINHNINVLNRARCEWKINPLQD</sequence>
<evidence type="ECO:0000313" key="2">
    <source>
        <dbReference type="EMBL" id="PIY99834.1"/>
    </source>
</evidence>
<dbReference type="Proteomes" id="UP000231449">
    <property type="component" value="Unassembled WGS sequence"/>
</dbReference>
<gene>
    <name evidence="2" type="ORF">COY63_01400</name>
    <name evidence="1" type="ORF">COZ66_01430</name>
</gene>
<evidence type="ECO:0000313" key="3">
    <source>
        <dbReference type="Proteomes" id="UP000228874"/>
    </source>
</evidence>
<accession>A0A2H9N2R3</accession>
<dbReference type="Proteomes" id="UP000228874">
    <property type="component" value="Unassembled WGS sequence"/>
</dbReference>
<dbReference type="AlphaFoldDB" id="A0A2H9PA52"/>
<protein>
    <recommendedName>
        <fullName evidence="5">Transposase IS4-like domain-containing protein</fullName>
    </recommendedName>
</protein>
<reference evidence="2" key="1">
    <citation type="submission" date="2017-09" db="EMBL/GenBank/DDBJ databases">
        <title>Depth-based differentiation of microbial function through sediment-hosted aquifers and enrichment of novel symbionts in the deep terrestrial subsurface.</title>
        <authorList>
            <person name="Probst A.J."/>
            <person name="Ladd B."/>
            <person name="Jarett J.K."/>
            <person name="Geller-Mcgrath D.E."/>
            <person name="Sieber C.M."/>
            <person name="Emerson J.B."/>
            <person name="Anantharaman K."/>
            <person name="Thomas B.C."/>
            <person name="Malmstrom R."/>
            <person name="Stieglmeier M."/>
            <person name="Klingl A."/>
            <person name="Woyke T."/>
            <person name="Ryan C.M."/>
            <person name="Banfield J.F."/>
        </authorList>
    </citation>
    <scope>NUCLEOTIDE SEQUENCE [LARGE SCALE GENOMIC DNA]</scope>
    <source>
        <strain evidence="2">CG_4_10_14_0_8_um_filter_31_133</strain>
        <strain evidence="1">CG_4_8_14_3_um_filter</strain>
    </source>
</reference>
<proteinExistence type="predicted"/>
<dbReference type="EMBL" id="PFMG01000031">
    <property type="protein sequence ID" value="PIY99834.1"/>
    <property type="molecule type" value="Genomic_DNA"/>
</dbReference>
<name>A0A2H9PA52_HUBC1</name>
<dbReference type="EMBL" id="PFIH01000034">
    <property type="protein sequence ID" value="PIX28080.1"/>
    <property type="molecule type" value="Genomic_DNA"/>
</dbReference>
<comment type="caution">
    <text evidence="2">The sequence shown here is derived from an EMBL/GenBank/DDBJ whole genome shotgun (WGS) entry which is preliminary data.</text>
</comment>
<organism evidence="2 3">
    <name type="scientific">Huberarchaeum crystalense</name>
    <dbReference type="NCBI Taxonomy" id="2014257"/>
    <lineage>
        <taxon>Archaea</taxon>
        <taxon>Candidatus Huberarchaeota</taxon>
        <taxon>Candidatus Huberarchaeia</taxon>
        <taxon>Candidatus Huberarchaeales</taxon>
        <taxon>Candidatus Huberarchaeaceae</taxon>
        <taxon>Candidatus Huberarchaeum</taxon>
    </lineage>
</organism>
<evidence type="ECO:0008006" key="5">
    <source>
        <dbReference type="Google" id="ProtNLM"/>
    </source>
</evidence>
<evidence type="ECO:0000313" key="4">
    <source>
        <dbReference type="Proteomes" id="UP000231449"/>
    </source>
</evidence>
<reference evidence="3 4" key="2">
    <citation type="submission" date="2017-09" db="EMBL/GenBank/DDBJ databases">
        <title>Depth-based differentiation of microbial function through sediment-hosted aquifers and enrichment of novel symbionts in the deep terrestrial subsurface.</title>
        <authorList>
            <person name="Probst A.J."/>
            <person name="Ladd B."/>
            <person name="Jarett J.K."/>
            <person name="Geller-Mcgrath D.E."/>
            <person name="Sieber C.M.K."/>
            <person name="Emerson J.B."/>
            <person name="Anantharaman K."/>
            <person name="Thomas B.C."/>
            <person name="Malmstrom R."/>
            <person name="Stieglmeier M."/>
            <person name="Klingl A."/>
            <person name="Woyke T."/>
            <person name="Ryan C.M."/>
            <person name="Banfield J.F."/>
        </authorList>
    </citation>
    <scope>NUCLEOTIDE SEQUENCE [LARGE SCALE GENOMIC DNA]</scope>
</reference>
<evidence type="ECO:0000313" key="1">
    <source>
        <dbReference type="EMBL" id="PIX28080.1"/>
    </source>
</evidence>
<accession>A0A2H9PA52</accession>